<gene>
    <name evidence="2" type="ORF">GVO57_10450</name>
</gene>
<accession>A0A7Z2NXQ2</accession>
<dbReference type="Gene3D" id="3.40.50.300">
    <property type="entry name" value="P-loop containing nucleotide triphosphate hydrolases"/>
    <property type="match status" value="1"/>
</dbReference>
<protein>
    <submittedName>
        <fullName evidence="2">AAA family ATPase</fullName>
    </submittedName>
</protein>
<evidence type="ECO:0000313" key="2">
    <source>
        <dbReference type="EMBL" id="QHL91159.1"/>
    </source>
</evidence>
<dbReference type="AlphaFoldDB" id="A0A7Z2NXQ2"/>
<dbReference type="Pfam" id="PF13481">
    <property type="entry name" value="AAA_25"/>
    <property type="match status" value="1"/>
</dbReference>
<sequence>MARDTATARLSYLLDPYLPSRCVVGFYGRGGSAKSSSLASAAAEISHSMDASTLWVSVEELTDWIKVRHIKIGGMEGTLAVVAAVASKKDTQGRVVASSFNVYEHLEPAIAGAKAQFEGIYDPPRPLRLVVLDTAVGLTTWAKGESPNDDASVKRLLAYLQALAERHDVTIAIIGHSNKGKHDHFADTVAGASAWTNSPRLSFVHARDRREEFACVMQVAKSNLTQRFAASYTTEPVHTLHERAEGADSVLCRVNFGEIVWGEEDATELYEAATRRQNEDEEGEGGGGGHKPSVVSQVVTTVTQMVHTSAEPVTRDAVHARAGREFSRREWTKVDDMLAMASFTYKVAINRGTQNRVLYERMP</sequence>
<reference evidence="2 3" key="1">
    <citation type="submission" date="2020-01" db="EMBL/GenBank/DDBJ databases">
        <title>Sphingomonas sp. C33 whole genome sequece.</title>
        <authorList>
            <person name="Park C."/>
        </authorList>
    </citation>
    <scope>NUCLEOTIDE SEQUENCE [LARGE SCALE GENOMIC DNA]</scope>
    <source>
        <strain evidence="2 3">C33</strain>
    </source>
</reference>
<dbReference type="SUPFAM" id="SSF52540">
    <property type="entry name" value="P-loop containing nucleoside triphosphate hydrolases"/>
    <property type="match status" value="1"/>
</dbReference>
<organism evidence="2 3">
    <name type="scientific">Sphingomonas changnyeongensis</name>
    <dbReference type="NCBI Taxonomy" id="2698679"/>
    <lineage>
        <taxon>Bacteria</taxon>
        <taxon>Pseudomonadati</taxon>
        <taxon>Pseudomonadota</taxon>
        <taxon>Alphaproteobacteria</taxon>
        <taxon>Sphingomonadales</taxon>
        <taxon>Sphingomonadaceae</taxon>
        <taxon>Sphingomonas</taxon>
    </lineage>
</organism>
<dbReference type="Proteomes" id="UP000464468">
    <property type="component" value="Chromosome"/>
</dbReference>
<dbReference type="KEGG" id="schy:GVO57_10450"/>
<dbReference type="RefSeq" id="WP_160593089.1">
    <property type="nucleotide sequence ID" value="NZ_CP047895.1"/>
</dbReference>
<keyword evidence="3" id="KW-1185">Reference proteome</keyword>
<proteinExistence type="predicted"/>
<name>A0A7Z2NXQ2_9SPHN</name>
<feature type="region of interest" description="Disordered" evidence="1">
    <location>
        <begin position="274"/>
        <end position="293"/>
    </location>
</feature>
<evidence type="ECO:0000313" key="3">
    <source>
        <dbReference type="Proteomes" id="UP000464468"/>
    </source>
</evidence>
<dbReference type="EMBL" id="CP047895">
    <property type="protein sequence ID" value="QHL91159.1"/>
    <property type="molecule type" value="Genomic_DNA"/>
</dbReference>
<evidence type="ECO:0000256" key="1">
    <source>
        <dbReference type="SAM" id="MobiDB-lite"/>
    </source>
</evidence>
<dbReference type="InterPro" id="IPR027417">
    <property type="entry name" value="P-loop_NTPase"/>
</dbReference>